<dbReference type="Gene3D" id="2.70.170.10">
    <property type="entry name" value="Neurotransmitter-gated ion-channel ligand-binding domain"/>
    <property type="match status" value="2"/>
</dbReference>
<dbReference type="Ensembl" id="ENSFCTT00005031834.1">
    <property type="protein sequence ID" value="ENSFCTP00005021058.1"/>
    <property type="gene ID" value="ENSFCTG00005011353.1"/>
</dbReference>
<evidence type="ECO:0000256" key="11">
    <source>
        <dbReference type="ARBA" id="ARBA00023286"/>
    </source>
</evidence>
<evidence type="ECO:0000313" key="20">
    <source>
        <dbReference type="Ensembl" id="ENSFCTP00005021058.1"/>
    </source>
</evidence>
<evidence type="ECO:0008006" key="22">
    <source>
        <dbReference type="Google" id="ProtNLM"/>
    </source>
</evidence>
<keyword evidence="9" id="KW-0675">Receptor</keyword>
<organism evidence="20 21">
    <name type="scientific">Felis catus</name>
    <name type="common">Cat</name>
    <name type="synonym">Felis silvestris catus</name>
    <dbReference type="NCBI Taxonomy" id="9685"/>
    <lineage>
        <taxon>Eukaryota</taxon>
        <taxon>Metazoa</taxon>
        <taxon>Chordata</taxon>
        <taxon>Craniata</taxon>
        <taxon>Vertebrata</taxon>
        <taxon>Euteleostomi</taxon>
        <taxon>Mammalia</taxon>
        <taxon>Eutheria</taxon>
        <taxon>Laurasiatheria</taxon>
        <taxon>Carnivora</taxon>
        <taxon>Feliformia</taxon>
        <taxon>Felidae</taxon>
        <taxon>Felinae</taxon>
        <taxon>Felis</taxon>
    </lineage>
</organism>
<dbReference type="InterPro" id="IPR038050">
    <property type="entry name" value="Neuro_actylchol_rec"/>
</dbReference>
<evidence type="ECO:0000256" key="14">
    <source>
        <dbReference type="ARBA" id="ARBA00034430"/>
    </source>
</evidence>
<feature type="transmembrane region" description="Helical" evidence="16">
    <location>
        <begin position="208"/>
        <end position="232"/>
    </location>
</feature>
<evidence type="ECO:0000256" key="9">
    <source>
        <dbReference type="ARBA" id="ARBA00023170"/>
    </source>
</evidence>
<keyword evidence="11" id="KW-1071">Ligand-gated ion channel</keyword>
<dbReference type="PRINTS" id="PR00254">
    <property type="entry name" value="NICOTINICR"/>
</dbReference>
<keyword evidence="17" id="KW-0732">Signal</keyword>
<evidence type="ECO:0000256" key="2">
    <source>
        <dbReference type="ARBA" id="ARBA00022475"/>
    </source>
</evidence>
<dbReference type="PRINTS" id="PR00252">
    <property type="entry name" value="NRIONCHANNEL"/>
</dbReference>
<feature type="domain" description="Neurotransmitter-gated ion-channel transmembrane" evidence="19">
    <location>
        <begin position="214"/>
        <end position="461"/>
    </location>
</feature>
<evidence type="ECO:0000256" key="12">
    <source>
        <dbReference type="ARBA" id="ARBA00023303"/>
    </source>
</evidence>
<dbReference type="InterPro" id="IPR006201">
    <property type="entry name" value="Neur_channel"/>
</dbReference>
<reference evidence="20" key="3">
    <citation type="submission" date="2025-09" db="UniProtKB">
        <authorList>
            <consortium name="Ensembl"/>
        </authorList>
    </citation>
    <scope>IDENTIFICATION</scope>
    <source>
        <strain evidence="20">breed Abyssinian</strain>
    </source>
</reference>
<dbReference type="InterPro" id="IPR036734">
    <property type="entry name" value="Neur_chan_lig-bd_sf"/>
</dbReference>
<sequence length="471" mass="53429">MGAHPRAAVVAGLPPPRALPLPLLLLLLLSPPVAIASEAEHRLFERLFEDYNEIIRPVANVSDPVIIQFEVSMSQLVKVDEVNQIMETNLWLKQIWNDYKLKWDPSEYDGAEFMRVPAQKIWKPDIVLYNNAVGDFQNCTMKFGSWSYDKAKIDLVLIGSSMNLKEYWESGEWAVIKAPGYKHDIKYNCCEEIYPDITYSLYIRRLPLFYTINLIIPCLLISFLTVLVFYLPSDCGEKVTLCISVLLSLTVFLLVITETIPSTSLVIPLIGEYLLFTMIFVTLSIVITVFVLNVHYRTPTTHTMPAWVKTVFLHVLPRVMFMTRPASSEGHTQRPRPSYSAELSNLNCFSRTESRGCKEGCPCQDGMCGHCHHRRIKISNFSANLPRSSSSESVNAVLSLSALSPEIKDAIQSVKYIAENMKAQNEAKEIQDDWKYVAMVIDRIFLWVFILVCILGTAGLFLQPLMARDDA</sequence>
<reference evidence="20 21" key="1">
    <citation type="submission" date="2021-02" db="EMBL/GenBank/DDBJ databases">
        <title>Safari Cat Assemblies.</title>
        <authorList>
            <person name="Bredemeyer K.R."/>
            <person name="Murphy W.J."/>
        </authorList>
    </citation>
    <scope>NUCLEOTIDE SEQUENCE [LARGE SCALE GENOMIC DNA]</scope>
</reference>
<feature type="signal peptide" evidence="17">
    <location>
        <begin position="1"/>
        <end position="36"/>
    </location>
</feature>
<dbReference type="Proteomes" id="UP000823872">
    <property type="component" value="Chromosome B3"/>
</dbReference>
<keyword evidence="8" id="KW-1015">Disulfide bond</keyword>
<evidence type="ECO:0000256" key="15">
    <source>
        <dbReference type="ARBA" id="ARBA00036239"/>
    </source>
</evidence>
<dbReference type="Gene3D" id="1.20.58.390">
    <property type="entry name" value="Neurotransmitter-gated ion-channel transmembrane domain"/>
    <property type="match status" value="2"/>
</dbReference>
<evidence type="ECO:0000256" key="5">
    <source>
        <dbReference type="ARBA" id="ARBA00023018"/>
    </source>
</evidence>
<evidence type="ECO:0000313" key="21">
    <source>
        <dbReference type="Proteomes" id="UP000823872"/>
    </source>
</evidence>
<dbReference type="Pfam" id="PF02931">
    <property type="entry name" value="Neur_chan_LBD"/>
    <property type="match status" value="1"/>
</dbReference>
<dbReference type="SUPFAM" id="SSF90112">
    <property type="entry name" value="Neurotransmitter-gated ion-channel transmembrane pore"/>
    <property type="match status" value="1"/>
</dbReference>
<keyword evidence="4 16" id="KW-1133">Transmembrane helix</keyword>
<keyword evidence="10" id="KW-0325">Glycoprotein</keyword>
<evidence type="ECO:0000256" key="7">
    <source>
        <dbReference type="ARBA" id="ARBA00023136"/>
    </source>
</evidence>
<protein>
    <recommendedName>
        <fullName evidence="22">Cholinergic receptor nicotinic alpha 3 subunit</fullName>
    </recommendedName>
</protein>
<keyword evidence="21" id="KW-1185">Reference proteome</keyword>
<feature type="transmembrane region" description="Helical" evidence="16">
    <location>
        <begin position="239"/>
        <end position="261"/>
    </location>
</feature>
<feature type="domain" description="Neurotransmitter-gated ion-channel ligand-binding" evidence="18">
    <location>
        <begin position="40"/>
        <end position="136"/>
    </location>
</feature>
<dbReference type="Pfam" id="PF02932">
    <property type="entry name" value="Neur_chan_memb"/>
    <property type="match status" value="1"/>
</dbReference>
<dbReference type="InterPro" id="IPR006202">
    <property type="entry name" value="Neur_chan_lig-bd"/>
</dbReference>
<evidence type="ECO:0000256" key="3">
    <source>
        <dbReference type="ARBA" id="ARBA00022692"/>
    </source>
</evidence>
<name>A0ABI7XFQ0_FELCA</name>
<dbReference type="InterPro" id="IPR036719">
    <property type="entry name" value="Neuro-gated_channel_TM_sf"/>
</dbReference>
<evidence type="ECO:0000256" key="17">
    <source>
        <dbReference type="SAM" id="SignalP"/>
    </source>
</evidence>
<keyword evidence="2" id="KW-1003">Cell membrane</keyword>
<evidence type="ECO:0000256" key="6">
    <source>
        <dbReference type="ARBA" id="ARBA00023065"/>
    </source>
</evidence>
<dbReference type="GeneTree" id="ENSGT00940000158487"/>
<reference evidence="20" key="2">
    <citation type="submission" date="2025-08" db="UniProtKB">
        <authorList>
            <consortium name="Ensembl"/>
        </authorList>
    </citation>
    <scope>IDENTIFICATION</scope>
    <source>
        <strain evidence="20">breed Abyssinian</strain>
    </source>
</reference>
<dbReference type="CDD" id="cd19064">
    <property type="entry name" value="LGIC_TM_nAChR"/>
    <property type="match status" value="1"/>
</dbReference>
<keyword evidence="12" id="KW-0407">Ion channel</keyword>
<dbReference type="PANTHER" id="PTHR18945">
    <property type="entry name" value="NEUROTRANSMITTER GATED ION CHANNEL"/>
    <property type="match status" value="1"/>
</dbReference>
<keyword evidence="5" id="KW-0770">Synapse</keyword>
<feature type="transmembrane region" description="Helical" evidence="16">
    <location>
        <begin position="273"/>
        <end position="294"/>
    </location>
</feature>
<accession>A0ABI7XFQ0</accession>
<dbReference type="SUPFAM" id="SSF63712">
    <property type="entry name" value="Nicotinic receptor ligand binding domain-like"/>
    <property type="match status" value="1"/>
</dbReference>
<feature type="transmembrane region" description="Helical" evidence="16">
    <location>
        <begin position="444"/>
        <end position="466"/>
    </location>
</feature>
<proteinExistence type="predicted"/>
<evidence type="ECO:0000256" key="8">
    <source>
        <dbReference type="ARBA" id="ARBA00023157"/>
    </source>
</evidence>
<evidence type="ECO:0000256" key="4">
    <source>
        <dbReference type="ARBA" id="ARBA00022989"/>
    </source>
</evidence>
<comment type="catalytic activity">
    <reaction evidence="15">
        <text>Na(+)(in) = Na(+)(out)</text>
        <dbReference type="Rhea" id="RHEA:34963"/>
        <dbReference type="ChEBI" id="CHEBI:29101"/>
    </reaction>
</comment>
<evidence type="ECO:0000259" key="18">
    <source>
        <dbReference type="Pfam" id="PF02931"/>
    </source>
</evidence>
<dbReference type="InterPro" id="IPR002394">
    <property type="entry name" value="Nicotinic_acetylcholine_rcpt"/>
</dbReference>
<dbReference type="InterPro" id="IPR006029">
    <property type="entry name" value="Neurotrans-gated_channel_TM"/>
</dbReference>
<keyword evidence="7 16" id="KW-0472">Membrane</keyword>
<evidence type="ECO:0000256" key="13">
    <source>
        <dbReference type="ARBA" id="ARBA00034099"/>
    </source>
</evidence>
<evidence type="ECO:0000256" key="10">
    <source>
        <dbReference type="ARBA" id="ARBA00023180"/>
    </source>
</evidence>
<keyword evidence="1" id="KW-0813">Transport</keyword>
<evidence type="ECO:0000256" key="16">
    <source>
        <dbReference type="SAM" id="Phobius"/>
    </source>
</evidence>
<comment type="subcellular location">
    <subcellularLocation>
        <location evidence="13">Synaptic cell membrane</location>
        <topology evidence="13">Multi-pass membrane protein</topology>
    </subcellularLocation>
</comment>
<evidence type="ECO:0000259" key="19">
    <source>
        <dbReference type="Pfam" id="PF02932"/>
    </source>
</evidence>
<keyword evidence="6" id="KW-0406">Ion transport</keyword>
<keyword evidence="3 16" id="KW-0812">Transmembrane</keyword>
<comment type="catalytic activity">
    <reaction evidence="14">
        <text>K(+)(in) = K(+)(out)</text>
        <dbReference type="Rhea" id="RHEA:29463"/>
        <dbReference type="ChEBI" id="CHEBI:29103"/>
    </reaction>
</comment>
<feature type="chain" id="PRO_5045315691" description="Cholinergic receptor nicotinic alpha 3 subunit" evidence="17">
    <location>
        <begin position="37"/>
        <end position="471"/>
    </location>
</feature>
<evidence type="ECO:0000256" key="1">
    <source>
        <dbReference type="ARBA" id="ARBA00022448"/>
    </source>
</evidence>
<gene>
    <name evidence="20" type="primary">CHRNA3</name>
</gene>